<name>A0AB34J9E2_PRYPA</name>
<sequence>MQKDQSIITWCYSVSKTTIMMWQASYYHGVKVPAIKESARQLFVGASMALAAGDVSQLKSLTTPKCFAQLKKSMSSSRVNLIARIDVTGVSVQQVRTGHLRVAPQYRFIQATCCFTSDVAWSRKESGGKTIGNPELPSAETGKKTYWVMERRFSMEDKNEDSGWRLKARLPITEPNNPGS</sequence>
<protein>
    <recommendedName>
        <fullName evidence="2">Tim44-like domain-containing protein</fullName>
    </recommendedName>
</protein>
<comment type="caution">
    <text evidence="3">The sequence shown here is derived from an EMBL/GenBank/DDBJ whole genome shotgun (WGS) entry which is preliminary data.</text>
</comment>
<keyword evidence="4" id="KW-1185">Reference proteome</keyword>
<dbReference type="InterPro" id="IPR032710">
    <property type="entry name" value="NTF2-like_dom_sf"/>
</dbReference>
<dbReference type="SUPFAM" id="SSF54427">
    <property type="entry name" value="NTF2-like"/>
    <property type="match status" value="1"/>
</dbReference>
<evidence type="ECO:0000259" key="2">
    <source>
        <dbReference type="Pfam" id="PF04280"/>
    </source>
</evidence>
<reference evidence="3 4" key="1">
    <citation type="journal article" date="2024" name="Science">
        <title>Giant polyketide synthase enzymes in the biosynthesis of giant marine polyether toxins.</title>
        <authorList>
            <person name="Fallon T.R."/>
            <person name="Shende V.V."/>
            <person name="Wierzbicki I.H."/>
            <person name="Pendleton A.L."/>
            <person name="Watervoot N.F."/>
            <person name="Auber R.P."/>
            <person name="Gonzalez D.J."/>
            <person name="Wisecaver J.H."/>
            <person name="Moore B.S."/>
        </authorList>
    </citation>
    <scope>NUCLEOTIDE SEQUENCE [LARGE SCALE GENOMIC DNA]</scope>
    <source>
        <strain evidence="3 4">12B1</strain>
    </source>
</reference>
<dbReference type="InterPro" id="IPR007379">
    <property type="entry name" value="Tim44-like_dom"/>
</dbReference>
<feature type="domain" description="Tim44-like" evidence="2">
    <location>
        <begin position="33"/>
        <end position="168"/>
    </location>
</feature>
<organism evidence="3 4">
    <name type="scientific">Prymnesium parvum</name>
    <name type="common">Toxic golden alga</name>
    <dbReference type="NCBI Taxonomy" id="97485"/>
    <lineage>
        <taxon>Eukaryota</taxon>
        <taxon>Haptista</taxon>
        <taxon>Haptophyta</taxon>
        <taxon>Prymnesiophyceae</taxon>
        <taxon>Prymnesiales</taxon>
        <taxon>Prymnesiaceae</taxon>
        <taxon>Prymnesium</taxon>
    </lineage>
</organism>
<proteinExistence type="predicted"/>
<evidence type="ECO:0000313" key="3">
    <source>
        <dbReference type="EMBL" id="KAL1515869.1"/>
    </source>
</evidence>
<evidence type="ECO:0000256" key="1">
    <source>
        <dbReference type="SAM" id="MobiDB-lite"/>
    </source>
</evidence>
<dbReference type="Gene3D" id="3.10.450.240">
    <property type="match status" value="1"/>
</dbReference>
<evidence type="ECO:0000313" key="4">
    <source>
        <dbReference type="Proteomes" id="UP001515480"/>
    </source>
</evidence>
<dbReference type="EMBL" id="JBGBPQ010000011">
    <property type="protein sequence ID" value="KAL1515869.1"/>
    <property type="molecule type" value="Genomic_DNA"/>
</dbReference>
<dbReference type="Proteomes" id="UP001515480">
    <property type="component" value="Unassembled WGS sequence"/>
</dbReference>
<accession>A0AB34J9E2</accession>
<dbReference type="Pfam" id="PF04280">
    <property type="entry name" value="Tim44"/>
    <property type="match status" value="1"/>
</dbReference>
<dbReference type="AlphaFoldDB" id="A0AB34J9E2"/>
<feature type="region of interest" description="Disordered" evidence="1">
    <location>
        <begin position="160"/>
        <end position="180"/>
    </location>
</feature>
<gene>
    <name evidence="3" type="ORF">AB1Y20_002484</name>
</gene>